<gene>
    <name evidence="2" type="ORF">RIMI_LOCUS13432798</name>
</gene>
<dbReference type="PANTHER" id="PTHR24139">
    <property type="entry name" value="CALCIUM-INDEPENDENT PHOSPHOLIPASE A2"/>
    <property type="match status" value="1"/>
</dbReference>
<evidence type="ECO:0000313" key="3">
    <source>
        <dbReference type="Proteomes" id="UP001176940"/>
    </source>
</evidence>
<dbReference type="Proteomes" id="UP001176940">
    <property type="component" value="Unassembled WGS sequence"/>
</dbReference>
<dbReference type="InterPro" id="IPR047148">
    <property type="entry name" value="PLPL9"/>
</dbReference>
<comment type="caution">
    <text evidence="2">The sequence shown here is derived from an EMBL/GenBank/DDBJ whole genome shotgun (WGS) entry which is preliminary data.</text>
</comment>
<dbReference type="PANTHER" id="PTHR24139:SF34">
    <property type="entry name" value="85_88 KDA CALCIUM-INDEPENDENT PHOSPHOLIPASE A2"/>
    <property type="match status" value="1"/>
</dbReference>
<sequence length="187" mass="20822">MVISNYQCQCSSLPIIVLEIRTVVLHQVHCLLAGHPIRIQLDNVTTVPYVSHLAGTHDQGKGEQVKKLGVVVSLGTGKPPQIQVSSVDVFRPSNPWEVMKTVVGARELGKMVIDCCTDSDGPAVNRAQAWCEMIDVPYFRLSPQLQTDVMLDEISDAVLVNMLWDTQIYIYQQREELQRLASLLLAP</sequence>
<keyword evidence="1" id="KW-0378">Hydrolase</keyword>
<accession>A0ABN9M1I3</accession>
<proteinExistence type="predicted"/>
<keyword evidence="3" id="KW-1185">Reference proteome</keyword>
<organism evidence="2 3">
    <name type="scientific">Ranitomeya imitator</name>
    <name type="common">mimic poison frog</name>
    <dbReference type="NCBI Taxonomy" id="111125"/>
    <lineage>
        <taxon>Eukaryota</taxon>
        <taxon>Metazoa</taxon>
        <taxon>Chordata</taxon>
        <taxon>Craniata</taxon>
        <taxon>Vertebrata</taxon>
        <taxon>Euteleostomi</taxon>
        <taxon>Amphibia</taxon>
        <taxon>Batrachia</taxon>
        <taxon>Anura</taxon>
        <taxon>Neobatrachia</taxon>
        <taxon>Hyloidea</taxon>
        <taxon>Dendrobatidae</taxon>
        <taxon>Dendrobatinae</taxon>
        <taxon>Ranitomeya</taxon>
    </lineage>
</organism>
<evidence type="ECO:0000313" key="2">
    <source>
        <dbReference type="EMBL" id="CAJ0951403.1"/>
    </source>
</evidence>
<dbReference type="EMBL" id="CAUEEQ010033172">
    <property type="protein sequence ID" value="CAJ0951403.1"/>
    <property type="molecule type" value="Genomic_DNA"/>
</dbReference>
<name>A0ABN9M1I3_9NEOB</name>
<reference evidence="2" key="1">
    <citation type="submission" date="2023-07" db="EMBL/GenBank/DDBJ databases">
        <authorList>
            <person name="Stuckert A."/>
        </authorList>
    </citation>
    <scope>NUCLEOTIDE SEQUENCE</scope>
</reference>
<evidence type="ECO:0000256" key="1">
    <source>
        <dbReference type="ARBA" id="ARBA00022801"/>
    </source>
</evidence>
<protein>
    <submittedName>
        <fullName evidence="2">Uncharacterized protein</fullName>
    </submittedName>
</protein>